<reference evidence="3" key="1">
    <citation type="submission" date="2013-10" db="EMBL/GenBank/DDBJ databases">
        <title>Genomic analysis of the causative agents of coccidiosis in chickens.</title>
        <authorList>
            <person name="Reid A.J."/>
            <person name="Blake D."/>
            <person name="Billington K."/>
            <person name="Browne H."/>
            <person name="Dunn M."/>
            <person name="Hung S."/>
            <person name="Kawahara F."/>
            <person name="Miranda-Saavedra D."/>
            <person name="Mourier T."/>
            <person name="Nagra H."/>
            <person name="Otto T.D."/>
            <person name="Rawlings N."/>
            <person name="Sanchez A."/>
            <person name="Sanders M."/>
            <person name="Subramaniam C."/>
            <person name="Tay Y."/>
            <person name="Dear P."/>
            <person name="Doerig C."/>
            <person name="Gruber A."/>
            <person name="Parkinson J."/>
            <person name="Shirley M."/>
            <person name="Wan K.L."/>
            <person name="Berriman M."/>
            <person name="Tomley F."/>
            <person name="Pain A."/>
        </authorList>
    </citation>
    <scope>NUCLEOTIDE SEQUENCE</scope>
    <source>
        <strain evidence="3">Houghton</strain>
    </source>
</reference>
<dbReference type="Proteomes" id="UP000018050">
    <property type="component" value="Unassembled WGS sequence"/>
</dbReference>
<dbReference type="VEuPathDB" id="ToxoDB:EAH_00007810"/>
<dbReference type="InterPro" id="IPR011989">
    <property type="entry name" value="ARM-like"/>
</dbReference>
<protein>
    <submittedName>
        <fullName evidence="3">Uncharacterized protein</fullName>
    </submittedName>
</protein>
<evidence type="ECO:0000256" key="1">
    <source>
        <dbReference type="SAM" id="Coils"/>
    </source>
</evidence>
<evidence type="ECO:0000313" key="3">
    <source>
        <dbReference type="EMBL" id="CDI83261.1"/>
    </source>
</evidence>
<feature type="region of interest" description="Disordered" evidence="2">
    <location>
        <begin position="688"/>
        <end position="758"/>
    </location>
</feature>
<dbReference type="RefSeq" id="XP_013247604.1">
    <property type="nucleotide sequence ID" value="XM_013392150.1"/>
</dbReference>
<feature type="compositionally biased region" description="Polar residues" evidence="2">
    <location>
        <begin position="108"/>
        <end position="126"/>
    </location>
</feature>
<keyword evidence="1" id="KW-0175">Coiled coil</keyword>
<accession>U6GSM5</accession>
<feature type="region of interest" description="Disordered" evidence="2">
    <location>
        <begin position="40"/>
        <end position="66"/>
    </location>
</feature>
<dbReference type="EMBL" id="HG673385">
    <property type="protein sequence ID" value="CDI83261.1"/>
    <property type="molecule type" value="Genomic_DNA"/>
</dbReference>
<dbReference type="GeneID" id="25268851"/>
<dbReference type="OMA" id="CAANEMC"/>
<evidence type="ECO:0000313" key="4">
    <source>
        <dbReference type="Proteomes" id="UP000018050"/>
    </source>
</evidence>
<gene>
    <name evidence="3" type="ORF">EAH_00007810</name>
</gene>
<sequence>MENGDRENAKATAAALLKDESFIIKYPALARALRESVEPVEAGCGGGTSSRVPTCSTGQQEAPTLPLPTTEVQYDGAGLHASDGQESAVNTSITAVDRSAPALPDAGATTQVPVEAHQPSSGTKFNSIALIRNSGGTPSAEPQFAQQSTPQPKPQPASDSTREAPCKSGFPQEVGDETKAAATGGSIPTVSGEEKALDPPLHYMKRLEELQQGYMRIMQQRNSVELQYHLLHSTGRPLIGTRQQGPFSLSSSPSFMLPSTSARPLGPLNVNEWQQGTREQQQQQQAIMRLQRVPPGIAPKRSPWAPTESALTALHPTSGPESLADRTAFLYQLQQHLHQEKPRPTVDPAVLYEKTGMDLAVHHLRDEAERMHAQSRDITRAITQKKQQAEMQALREKNAHPLLAELTARGDIALAQAEAARIEQRSRDAFYHAAYAENADPELVRVHAERMKEITAIQATNPLPNQSLTTRAVAEGLADPLDEMADRNVDFREQRLSAAAAQLAVSRMLRNLGYRQDIEGGVPVRRGDGPATCKSKFPGIYPEPEYANALPVSQQARRDLFRKMQQDDGKVCAFGDFVEEANRREADSMGVLMGEEEKMMEQQKEKREEDDEWARICLSKLHSKNIALQEADEARAQAEEAKRSLEEMRRREEQLIAERDAMSELARKREEEAARAIEEAERREAAAAAAAASKVPSRSPTLTVEAAAGGMPRRGATGLSRSRTVSLSRGPHAPSEPHDGTPSRALSKDMPASDATPRLNKTAQDSFEIAAPKRLHTAIPQQGRRKGEVLNNALAERLPPYRCEEFVFLSPPVEATTVKLKFLYGQLKKVFSSGELGSCEHVQLVYDFAVGCCQEFVRDDPASQVVINTDLVDLLLQQIDESSDCEVVAFCIHILIVARSPHRKSTQYSFFLKALGKWKHEPIVLTRACLAIDAAGQRAQLEGLAAHERNKHGSSGQRLEEGYEHLRRSPSYAEDVQLGESTTPKWMPDDASDVDKIFGRLTLSIIIGALKDSKDAFTLCTNVNEFIATFSYHVNSLADARRRAVELGVIEAIIKSMTACANDALVCAYGCRAISRLVYREPDDSKIYADLMRTRAMTTVLFVMFKHSSESCLAEDALRCTANCAANEMCAAAILERGVNVICKVCCPSHECVDH</sequence>
<name>U6GSM5_EIMAC</name>
<reference evidence="3" key="2">
    <citation type="submission" date="2013-10" db="EMBL/GenBank/DDBJ databases">
        <authorList>
            <person name="Aslett M."/>
        </authorList>
    </citation>
    <scope>NUCLEOTIDE SEQUENCE</scope>
    <source>
        <strain evidence="3">Houghton</strain>
    </source>
</reference>
<feature type="compositionally biased region" description="Polar residues" evidence="2">
    <location>
        <begin position="49"/>
        <end position="62"/>
    </location>
</feature>
<evidence type="ECO:0000256" key="2">
    <source>
        <dbReference type="SAM" id="MobiDB-lite"/>
    </source>
</evidence>
<dbReference type="AlphaFoldDB" id="U6GSM5"/>
<feature type="coiled-coil region" evidence="1">
    <location>
        <begin position="592"/>
        <end position="686"/>
    </location>
</feature>
<organism evidence="3 4">
    <name type="scientific">Eimeria acervulina</name>
    <name type="common">Coccidian parasite</name>
    <dbReference type="NCBI Taxonomy" id="5801"/>
    <lineage>
        <taxon>Eukaryota</taxon>
        <taxon>Sar</taxon>
        <taxon>Alveolata</taxon>
        <taxon>Apicomplexa</taxon>
        <taxon>Conoidasida</taxon>
        <taxon>Coccidia</taxon>
        <taxon>Eucoccidiorida</taxon>
        <taxon>Eimeriorina</taxon>
        <taxon>Eimeriidae</taxon>
        <taxon>Eimeria</taxon>
    </lineage>
</organism>
<keyword evidence="4" id="KW-1185">Reference proteome</keyword>
<feature type="region of interest" description="Disordered" evidence="2">
    <location>
        <begin position="103"/>
        <end position="195"/>
    </location>
</feature>
<dbReference type="OrthoDB" id="331246at2759"/>
<proteinExistence type="predicted"/>
<dbReference type="Gene3D" id="1.25.10.10">
    <property type="entry name" value="Leucine-rich Repeat Variant"/>
    <property type="match status" value="1"/>
</dbReference>